<accession>A0A4Z2HFD2</accession>
<keyword evidence="3" id="KW-1185">Reference proteome</keyword>
<dbReference type="EMBL" id="SRLO01000271">
    <property type="protein sequence ID" value="TNN63502.1"/>
    <property type="molecule type" value="Genomic_DNA"/>
</dbReference>
<comment type="caution">
    <text evidence="2">The sequence shown here is derived from an EMBL/GenBank/DDBJ whole genome shotgun (WGS) entry which is preliminary data.</text>
</comment>
<name>A0A4Z2HFD2_9TELE</name>
<protein>
    <submittedName>
        <fullName evidence="2">Uncharacterized protein</fullName>
    </submittedName>
</protein>
<evidence type="ECO:0000313" key="2">
    <source>
        <dbReference type="EMBL" id="TNN63502.1"/>
    </source>
</evidence>
<organism evidence="2 3">
    <name type="scientific">Liparis tanakae</name>
    <name type="common">Tanaka's snailfish</name>
    <dbReference type="NCBI Taxonomy" id="230148"/>
    <lineage>
        <taxon>Eukaryota</taxon>
        <taxon>Metazoa</taxon>
        <taxon>Chordata</taxon>
        <taxon>Craniata</taxon>
        <taxon>Vertebrata</taxon>
        <taxon>Euteleostomi</taxon>
        <taxon>Actinopterygii</taxon>
        <taxon>Neopterygii</taxon>
        <taxon>Teleostei</taxon>
        <taxon>Neoteleostei</taxon>
        <taxon>Acanthomorphata</taxon>
        <taxon>Eupercaria</taxon>
        <taxon>Perciformes</taxon>
        <taxon>Cottioidei</taxon>
        <taxon>Cottales</taxon>
        <taxon>Liparidae</taxon>
        <taxon>Liparis</taxon>
    </lineage>
</organism>
<feature type="region of interest" description="Disordered" evidence="1">
    <location>
        <begin position="1"/>
        <end position="86"/>
    </location>
</feature>
<gene>
    <name evidence="2" type="ORF">EYF80_026244</name>
</gene>
<feature type="compositionally biased region" description="Low complexity" evidence="1">
    <location>
        <begin position="12"/>
        <end position="30"/>
    </location>
</feature>
<evidence type="ECO:0000256" key="1">
    <source>
        <dbReference type="SAM" id="MobiDB-lite"/>
    </source>
</evidence>
<dbReference type="Proteomes" id="UP000314294">
    <property type="component" value="Unassembled WGS sequence"/>
</dbReference>
<proteinExistence type="predicted"/>
<sequence length="112" mass="12600">MAPPSLTPDPCSDPSLNLNLPSDSDDISISFPVSSTPLTRPSREEAEGTRRRKKKKKQGGRGKSSSSSSLYMEEEEKEEEEEANTTVYRLETLQEYFLCHFANCKARNNPPF</sequence>
<reference evidence="2 3" key="1">
    <citation type="submission" date="2019-03" db="EMBL/GenBank/DDBJ databases">
        <title>First draft genome of Liparis tanakae, snailfish: a comprehensive survey of snailfish specific genes.</title>
        <authorList>
            <person name="Kim W."/>
            <person name="Song I."/>
            <person name="Jeong J.-H."/>
            <person name="Kim D."/>
            <person name="Kim S."/>
            <person name="Ryu S."/>
            <person name="Song J.Y."/>
            <person name="Lee S.K."/>
        </authorList>
    </citation>
    <scope>NUCLEOTIDE SEQUENCE [LARGE SCALE GENOMIC DNA]</scope>
    <source>
        <tissue evidence="2">Muscle</tissue>
    </source>
</reference>
<feature type="compositionally biased region" description="Basic residues" evidence="1">
    <location>
        <begin position="50"/>
        <end position="60"/>
    </location>
</feature>
<dbReference type="AlphaFoldDB" id="A0A4Z2HFD2"/>
<feature type="compositionally biased region" description="Acidic residues" evidence="1">
    <location>
        <begin position="72"/>
        <end position="83"/>
    </location>
</feature>
<evidence type="ECO:0000313" key="3">
    <source>
        <dbReference type="Proteomes" id="UP000314294"/>
    </source>
</evidence>